<evidence type="ECO:0000313" key="3">
    <source>
        <dbReference type="Proteomes" id="UP001629113"/>
    </source>
</evidence>
<comment type="caution">
    <text evidence="2">The sequence shown here is derived from an EMBL/GenBank/DDBJ whole genome shotgun (WGS) entry which is preliminary data.</text>
</comment>
<proteinExistence type="predicted"/>
<dbReference type="PANTHER" id="PTHR36681">
    <property type="entry name" value="NUCLEAR GTPASE, GERMINAL CENTER-ASSOCIATED, TANDEM DUPLICATE 3"/>
    <property type="match status" value="1"/>
</dbReference>
<name>A0ABR4P773_9HELO</name>
<reference evidence="2 3" key="1">
    <citation type="submission" date="2024-06" db="EMBL/GenBank/DDBJ databases">
        <title>Complete genome of Phlyctema vagabunda strain 19-DSS-EL-015.</title>
        <authorList>
            <person name="Fiorenzani C."/>
        </authorList>
    </citation>
    <scope>NUCLEOTIDE SEQUENCE [LARGE SCALE GENOMIC DNA]</scope>
    <source>
        <strain evidence="2 3">19-DSS-EL-015</strain>
    </source>
</reference>
<dbReference type="InterPro" id="IPR045063">
    <property type="entry name" value="Dynamin_N"/>
</dbReference>
<evidence type="ECO:0000259" key="1">
    <source>
        <dbReference type="Pfam" id="PF00350"/>
    </source>
</evidence>
<dbReference type="PANTHER" id="PTHR36681:SF3">
    <property type="entry name" value="NUCLEAR GTPASE, GERMINAL CENTER-ASSOCIATED, TANDEM DUPLICATE 3"/>
    <property type="match status" value="1"/>
</dbReference>
<dbReference type="SUPFAM" id="SSF52540">
    <property type="entry name" value="P-loop containing nucleoside triphosphate hydrolases"/>
    <property type="match status" value="1"/>
</dbReference>
<keyword evidence="3" id="KW-1185">Reference proteome</keyword>
<accession>A0ABR4P773</accession>
<dbReference type="Proteomes" id="UP001629113">
    <property type="component" value="Unassembled WGS sequence"/>
</dbReference>
<dbReference type="Gene3D" id="3.40.50.300">
    <property type="entry name" value="P-loop containing nucleotide triphosphate hydrolases"/>
    <property type="match status" value="1"/>
</dbReference>
<evidence type="ECO:0000313" key="2">
    <source>
        <dbReference type="EMBL" id="KAL3418941.1"/>
    </source>
</evidence>
<sequence length="605" mass="68784">AITAQREKPQVLVGFVGATGTGKSTLVNALLGFEDLLPCDDERACTSAIVQIKWNTYTDKDKLFSAVVDYISADEWKADLVQLYQDVNYEEELDELEEGEDDIDRYNRIDEMMSRVQTVYPNITSVDDLAKTTVDKLMAHPNVQPRLGTTLEMNFPALQSFAAAIKKFIDSSAGRGNEFAAWPLVKFCKLRVKSPLLENGIVLVDIPGNLDNDAARSSLSAAYTQKLAVTCVLSRADRAPSDKGAQDLLSKSMQRNLQLDGLFNGDGLCFIVAKTDASMKESRYLTQHPELAQELSKLLEDETRHKSKLEYLERTVANWEMEFLKFRRRRAELTEKLRILEKKGANARVVPRKRKVKSESDELDTEELDKLSKPIDIEYQKLWNSRAYARTKHDNALENFHKHNDMKQKTKSSFRNLQSIITAACINNRNIISTAALVRNYERVKDSMGESSSKTTLKVFCVSALRYLEISQTGESVKGFRSVHDTKIPRLREWLAEATLKQREESVTALLEEIDRCQQTLAGWVKDTSAVHIMSDEVRADLEEDFRAKCSEFLEVCLLAESSPKHYKCFDLLNFASRDAQHSVLLLFMASRNYSRRTSMEFCQV</sequence>
<protein>
    <recommendedName>
        <fullName evidence="1">Dynamin N-terminal domain-containing protein</fullName>
    </recommendedName>
</protein>
<feature type="non-terminal residue" evidence="2">
    <location>
        <position position="1"/>
    </location>
</feature>
<gene>
    <name evidence="2" type="ORF">PVAG01_09162</name>
</gene>
<dbReference type="Pfam" id="PF00350">
    <property type="entry name" value="Dynamin_N"/>
    <property type="match status" value="1"/>
</dbReference>
<feature type="domain" description="Dynamin N-terminal" evidence="1">
    <location>
        <begin position="13"/>
        <end position="251"/>
    </location>
</feature>
<dbReference type="EMBL" id="JBFCZG010000008">
    <property type="protein sequence ID" value="KAL3418941.1"/>
    <property type="molecule type" value="Genomic_DNA"/>
</dbReference>
<organism evidence="2 3">
    <name type="scientific">Phlyctema vagabunda</name>
    <dbReference type="NCBI Taxonomy" id="108571"/>
    <lineage>
        <taxon>Eukaryota</taxon>
        <taxon>Fungi</taxon>
        <taxon>Dikarya</taxon>
        <taxon>Ascomycota</taxon>
        <taxon>Pezizomycotina</taxon>
        <taxon>Leotiomycetes</taxon>
        <taxon>Helotiales</taxon>
        <taxon>Dermateaceae</taxon>
        <taxon>Phlyctema</taxon>
    </lineage>
</organism>
<dbReference type="InterPro" id="IPR027417">
    <property type="entry name" value="P-loop_NTPase"/>
</dbReference>